<dbReference type="EMBL" id="CP000968">
    <property type="protein sequence ID" value="ACB07617.1"/>
    <property type="molecule type" value="Genomic_DNA"/>
</dbReference>
<dbReference type="GO" id="GO:0006355">
    <property type="term" value="P:regulation of DNA-templated transcription"/>
    <property type="evidence" value="ECO:0000318"/>
    <property type="project" value="GO_Central"/>
</dbReference>
<evidence type="ECO:0000256" key="1">
    <source>
        <dbReference type="ARBA" id="ARBA00029440"/>
    </source>
</evidence>
<dbReference type="Pfam" id="PF01037">
    <property type="entry name" value="AsnC_trans_reg"/>
    <property type="match status" value="1"/>
</dbReference>
<accession>B1L588</accession>
<dbReference type="InParanoid" id="B1L588"/>
<comment type="pathway">
    <text evidence="1">Amino-acid biosynthesis.</text>
</comment>
<dbReference type="HOGENOM" id="CLU_170329_2_2_2"/>
<sequence>MLVILNIYTHLGELDDVVERLMELDEVVDLYEVTGDYDIVAVIEVDSIEEFRGKILRKLMDLKGVRGTNSFVVLHAHKRGGRILEE</sequence>
<dbReference type="Gene3D" id="3.30.70.920">
    <property type="match status" value="1"/>
</dbReference>
<dbReference type="OrthoDB" id="8136at2157"/>
<dbReference type="InterPro" id="IPR019887">
    <property type="entry name" value="Tscrpt_reg_AsnC/Lrp_C"/>
</dbReference>
<dbReference type="eggNOG" id="arCOG01580">
    <property type="taxonomic scope" value="Archaea"/>
</dbReference>
<dbReference type="GO" id="GO:0003700">
    <property type="term" value="F:DNA-binding transcription factor activity"/>
    <property type="evidence" value="ECO:0000318"/>
    <property type="project" value="GO_Central"/>
</dbReference>
<organism evidence="3 4">
    <name type="scientific">Korarchaeum cryptofilum (strain OPF8)</name>
    <dbReference type="NCBI Taxonomy" id="374847"/>
    <lineage>
        <taxon>Archaea</taxon>
        <taxon>Thermoproteota</taxon>
        <taxon>Candidatus Korarchaeia</taxon>
        <taxon>Candidatus Korarchaeales</taxon>
        <taxon>Candidatus Korarchaeaceae</taxon>
        <taxon>Candidatus Korarchaeum</taxon>
    </lineage>
</organism>
<feature type="domain" description="Transcription regulator AsnC/Lrp ligand binding" evidence="2">
    <location>
        <begin position="7"/>
        <end position="75"/>
    </location>
</feature>
<dbReference type="RefSeq" id="WP_012309514.1">
    <property type="nucleotide sequence ID" value="NC_010482.1"/>
</dbReference>
<proteinExistence type="predicted"/>
<dbReference type="GeneID" id="6094148"/>
<evidence type="ECO:0000313" key="3">
    <source>
        <dbReference type="EMBL" id="ACB07617.1"/>
    </source>
</evidence>
<dbReference type="STRING" id="374847.Kcr_0871"/>
<reference evidence="3 4" key="1">
    <citation type="journal article" date="2008" name="Proc. Natl. Acad. Sci. U.S.A.">
        <title>A korarchaeal genome reveals new insights into the evolution of the Archaea.</title>
        <authorList>
            <person name="Elkins J.G."/>
            <person name="Podar M."/>
            <person name="Graham D.E."/>
            <person name="Makarova K.S."/>
            <person name="Wolf Y."/>
            <person name="Randau L."/>
            <person name="Hedlund B.P."/>
            <person name="Brochier-Armanet C."/>
            <person name="Kunin V."/>
            <person name="Anderson I."/>
            <person name="Lapidus A."/>
            <person name="Goltsman E."/>
            <person name="Barry K."/>
            <person name="Koonin E.V."/>
            <person name="Hugenholtz P."/>
            <person name="Kyrpides N."/>
            <person name="Wanner G."/>
            <person name="Richardson P."/>
            <person name="Keller M."/>
            <person name="Stetter K.O."/>
        </authorList>
    </citation>
    <scope>NUCLEOTIDE SEQUENCE [LARGE SCALE GENOMIC DNA]</scope>
    <source>
        <strain evidence="4">OPF8</strain>
    </source>
</reference>
<evidence type="ECO:0000259" key="2">
    <source>
        <dbReference type="Pfam" id="PF01037"/>
    </source>
</evidence>
<dbReference type="Proteomes" id="UP000001686">
    <property type="component" value="Chromosome"/>
</dbReference>
<dbReference type="InterPro" id="IPR011008">
    <property type="entry name" value="Dimeric_a/b-barrel"/>
</dbReference>
<dbReference type="SUPFAM" id="SSF54909">
    <property type="entry name" value="Dimeric alpha+beta barrel"/>
    <property type="match status" value="1"/>
</dbReference>
<evidence type="ECO:0000313" key="4">
    <source>
        <dbReference type="Proteomes" id="UP000001686"/>
    </source>
</evidence>
<dbReference type="PhylomeDB" id="B1L588"/>
<gene>
    <name evidence="3" type="ordered locus">Kcr_0871</name>
</gene>
<dbReference type="EnsemblBacteria" id="ACB07617">
    <property type="protein sequence ID" value="ACB07617"/>
    <property type="gene ID" value="Kcr_0871"/>
</dbReference>
<name>B1L588_KORCO</name>
<protein>
    <submittedName>
        <fullName evidence="3">Transcriptional regulator, AsnC family</fullName>
    </submittedName>
</protein>
<dbReference type="AlphaFoldDB" id="B1L588"/>
<dbReference type="KEGG" id="kcr:Kcr_0871"/>
<keyword evidence="4" id="KW-1185">Reference proteome</keyword>